<sequence>MHDTDAEVERRREAEARQKYGRGQRVRTKSIRDKKLRETLKRVEEKNKKAILAARDAEILQEHDAGFLEPEGEIERTYKVKQDEIQRSVSTETGKKGFKLDLPMGPYLAEYTRNGKELLLASKTGHVATMEWRNGRLGCEINLKEMVRDVKWLHNNQSFAVSQKDCVYIYDRQGVEIHKLKKQHEVSHMEFLPYHFLLCTTNPKGHLKYVDTSIGHIVSEISTHLGPTTAMCQNPWNAILHMGHGKGQITLWSPNSSTALARIQAHRSSSPINTVAVDRAGKYMVSGAQDGTLSVWDIRNYKRPVDSDYFTHRPASSVAISDKGLVAVGWGTQVSIWRDIFGKMKIKNPYMSWGGEGQSVSRIRWCPFEDILGIGHSAGFSSAIVPGAGEPNFDALEVNPYENVKQRQETEVRSLLNKLQPEMISLEPDFIGNLDLASAEQRARERDLDRKPDDIVAKLTKKARGRNSALKKHMRKKGQQNVITYDKLRLQDAIQANNAKAKENKERELERYGPALAKFATNGK</sequence>
<dbReference type="InterPro" id="IPR012952">
    <property type="entry name" value="BING4_C_dom"/>
</dbReference>
<dbReference type="InterPro" id="IPR001680">
    <property type="entry name" value="WD40_rpt"/>
</dbReference>
<evidence type="ECO:0000256" key="5">
    <source>
        <dbReference type="ARBA" id="ARBA00022737"/>
    </source>
</evidence>
<feature type="repeat" description="WD" evidence="8">
    <location>
        <begin position="265"/>
        <end position="306"/>
    </location>
</feature>
<dbReference type="PROSITE" id="PS50082">
    <property type="entry name" value="WD_REPEATS_2"/>
    <property type="match status" value="1"/>
</dbReference>
<protein>
    <recommendedName>
        <fullName evidence="7">U three protein 7</fullName>
    </recommendedName>
</protein>
<feature type="compositionally biased region" description="Basic residues" evidence="9">
    <location>
        <begin position="19"/>
        <end position="29"/>
    </location>
</feature>
<dbReference type="AlphaFoldDB" id="A0A6A6WIY2"/>
<evidence type="ECO:0000256" key="8">
    <source>
        <dbReference type="PROSITE-ProRule" id="PRU00221"/>
    </source>
</evidence>
<feature type="domain" description="BING4 C-terminal" evidence="10">
    <location>
        <begin position="349"/>
        <end position="428"/>
    </location>
</feature>
<keyword evidence="3" id="KW-0698">rRNA processing</keyword>
<keyword evidence="5" id="KW-0677">Repeat</keyword>
<dbReference type="GO" id="GO:0032040">
    <property type="term" value="C:small-subunit processome"/>
    <property type="evidence" value="ECO:0007669"/>
    <property type="project" value="TreeGrafter"/>
</dbReference>
<dbReference type="InterPro" id="IPR015943">
    <property type="entry name" value="WD40/YVTN_repeat-like_dom_sf"/>
</dbReference>
<dbReference type="SUPFAM" id="SSF50978">
    <property type="entry name" value="WD40 repeat-like"/>
    <property type="match status" value="1"/>
</dbReference>
<keyword evidence="11" id="KW-0687">Ribonucleoprotein</keyword>
<evidence type="ECO:0000256" key="2">
    <source>
        <dbReference type="ARBA" id="ARBA00004604"/>
    </source>
</evidence>
<dbReference type="SMART" id="SM01033">
    <property type="entry name" value="BING4CT"/>
    <property type="match status" value="1"/>
</dbReference>
<dbReference type="GeneID" id="54482715"/>
<keyword evidence="4 8" id="KW-0853">WD repeat</keyword>
<gene>
    <name evidence="11" type="ORF">EJ05DRAFT_434454</name>
</gene>
<keyword evidence="6" id="KW-0539">Nucleus</keyword>
<comment type="subcellular location">
    <subcellularLocation>
        <location evidence="2">Nucleus</location>
        <location evidence="2">Nucleolus</location>
    </subcellularLocation>
</comment>
<feature type="region of interest" description="Disordered" evidence="9">
    <location>
        <begin position="1"/>
        <end position="29"/>
    </location>
</feature>
<feature type="compositionally biased region" description="Basic and acidic residues" evidence="9">
    <location>
        <begin position="1"/>
        <end position="18"/>
    </location>
</feature>
<accession>A0A6A6WIY2</accession>
<dbReference type="Pfam" id="PF08149">
    <property type="entry name" value="BING4CT"/>
    <property type="match status" value="1"/>
</dbReference>
<dbReference type="EMBL" id="ML996566">
    <property type="protein sequence ID" value="KAF2762309.1"/>
    <property type="molecule type" value="Genomic_DNA"/>
</dbReference>
<dbReference type="Proteomes" id="UP000799437">
    <property type="component" value="Unassembled WGS sequence"/>
</dbReference>
<evidence type="ECO:0000256" key="6">
    <source>
        <dbReference type="ARBA" id="ARBA00023242"/>
    </source>
</evidence>
<evidence type="ECO:0000256" key="7">
    <source>
        <dbReference type="ARBA" id="ARBA00076453"/>
    </source>
</evidence>
<evidence type="ECO:0000256" key="3">
    <source>
        <dbReference type="ARBA" id="ARBA00022552"/>
    </source>
</evidence>
<dbReference type="PANTHER" id="PTHR14085:SF3">
    <property type="entry name" value="WD REPEAT-CONTAINING PROTEIN 46"/>
    <property type="match status" value="1"/>
</dbReference>
<dbReference type="SMART" id="SM00320">
    <property type="entry name" value="WD40"/>
    <property type="match status" value="4"/>
</dbReference>
<evidence type="ECO:0000256" key="4">
    <source>
        <dbReference type="ARBA" id="ARBA00022574"/>
    </source>
</evidence>
<evidence type="ECO:0000313" key="12">
    <source>
        <dbReference type="Proteomes" id="UP000799437"/>
    </source>
</evidence>
<dbReference type="Pfam" id="PF00400">
    <property type="entry name" value="WD40"/>
    <property type="match status" value="1"/>
</dbReference>
<dbReference type="GO" id="GO:0000462">
    <property type="term" value="P:maturation of SSU-rRNA from tricistronic rRNA transcript (SSU-rRNA, 5.8S rRNA, LSU-rRNA)"/>
    <property type="evidence" value="ECO:0007669"/>
    <property type="project" value="TreeGrafter"/>
</dbReference>
<dbReference type="GO" id="GO:0030686">
    <property type="term" value="C:90S preribosome"/>
    <property type="evidence" value="ECO:0007669"/>
    <property type="project" value="TreeGrafter"/>
</dbReference>
<evidence type="ECO:0000313" key="11">
    <source>
        <dbReference type="EMBL" id="KAF2762309.1"/>
    </source>
</evidence>
<dbReference type="Gene3D" id="2.130.10.10">
    <property type="entry name" value="YVTN repeat-like/Quinoprotein amine dehydrogenase"/>
    <property type="match status" value="1"/>
</dbReference>
<dbReference type="PANTHER" id="PTHR14085">
    <property type="entry name" value="WD-REPEAT PROTEIN BING4"/>
    <property type="match status" value="1"/>
</dbReference>
<evidence type="ECO:0000256" key="1">
    <source>
        <dbReference type="ARBA" id="ARBA00004099"/>
    </source>
</evidence>
<dbReference type="PROSITE" id="PS50294">
    <property type="entry name" value="WD_REPEATS_REGION"/>
    <property type="match status" value="1"/>
</dbReference>
<dbReference type="OrthoDB" id="10251154at2759"/>
<dbReference type="PROSITE" id="PS00678">
    <property type="entry name" value="WD_REPEATS_1"/>
    <property type="match status" value="1"/>
</dbReference>
<proteinExistence type="predicted"/>
<evidence type="ECO:0000256" key="9">
    <source>
        <dbReference type="SAM" id="MobiDB-lite"/>
    </source>
</evidence>
<organism evidence="11 12">
    <name type="scientific">Pseudovirgaria hyperparasitica</name>
    <dbReference type="NCBI Taxonomy" id="470096"/>
    <lineage>
        <taxon>Eukaryota</taxon>
        <taxon>Fungi</taxon>
        <taxon>Dikarya</taxon>
        <taxon>Ascomycota</taxon>
        <taxon>Pezizomycotina</taxon>
        <taxon>Dothideomycetes</taxon>
        <taxon>Dothideomycetes incertae sedis</taxon>
        <taxon>Acrospermales</taxon>
        <taxon>Acrospermaceae</taxon>
        <taxon>Pseudovirgaria</taxon>
    </lineage>
</organism>
<dbReference type="InterPro" id="IPR036322">
    <property type="entry name" value="WD40_repeat_dom_sf"/>
</dbReference>
<reference evidence="11" key="1">
    <citation type="journal article" date="2020" name="Stud. Mycol.">
        <title>101 Dothideomycetes genomes: a test case for predicting lifestyles and emergence of pathogens.</title>
        <authorList>
            <person name="Haridas S."/>
            <person name="Albert R."/>
            <person name="Binder M."/>
            <person name="Bloem J."/>
            <person name="Labutti K."/>
            <person name="Salamov A."/>
            <person name="Andreopoulos B."/>
            <person name="Baker S."/>
            <person name="Barry K."/>
            <person name="Bills G."/>
            <person name="Bluhm B."/>
            <person name="Cannon C."/>
            <person name="Castanera R."/>
            <person name="Culley D."/>
            <person name="Daum C."/>
            <person name="Ezra D."/>
            <person name="Gonzalez J."/>
            <person name="Henrissat B."/>
            <person name="Kuo A."/>
            <person name="Liang C."/>
            <person name="Lipzen A."/>
            <person name="Lutzoni F."/>
            <person name="Magnuson J."/>
            <person name="Mondo S."/>
            <person name="Nolan M."/>
            <person name="Ohm R."/>
            <person name="Pangilinan J."/>
            <person name="Park H.-J."/>
            <person name="Ramirez L."/>
            <person name="Alfaro M."/>
            <person name="Sun H."/>
            <person name="Tritt A."/>
            <person name="Yoshinaga Y."/>
            <person name="Zwiers L.-H."/>
            <person name="Turgeon B."/>
            <person name="Goodwin S."/>
            <person name="Spatafora J."/>
            <person name="Crous P."/>
            <person name="Grigoriev I."/>
        </authorList>
    </citation>
    <scope>NUCLEOTIDE SEQUENCE</scope>
    <source>
        <strain evidence="11">CBS 121739</strain>
    </source>
</reference>
<dbReference type="FunFam" id="2.130.10.10:FF:000378">
    <property type="entry name" value="U3 small nucleolar RNA-associated protein 7"/>
    <property type="match status" value="1"/>
</dbReference>
<dbReference type="InterPro" id="IPR040315">
    <property type="entry name" value="WDR46/Utp7"/>
</dbReference>
<name>A0A6A6WIY2_9PEZI</name>
<evidence type="ECO:0000259" key="10">
    <source>
        <dbReference type="SMART" id="SM01033"/>
    </source>
</evidence>
<dbReference type="RefSeq" id="XP_033604760.1">
    <property type="nucleotide sequence ID" value="XM_033741661.1"/>
</dbReference>
<comment type="function">
    <text evidence="1">Involved in nucleolar processing of pre-18S ribosomal RNA.</text>
</comment>
<dbReference type="InterPro" id="IPR019775">
    <property type="entry name" value="WD40_repeat_CS"/>
</dbReference>
<keyword evidence="12" id="KW-1185">Reference proteome</keyword>